<evidence type="ECO:0000313" key="3">
    <source>
        <dbReference type="Proteomes" id="UP000627521"/>
    </source>
</evidence>
<dbReference type="InterPro" id="IPR050553">
    <property type="entry name" value="Thioredoxin_ResA/DsbE_sf"/>
</dbReference>
<accession>A0ABR8LYT2</accession>
<sequence length="189" mass="21700">MIKKTQSSIKNIAFIAIALILIIPTTRQFVQIQVHKVLAILAPSIESETDIAQIKNYNWNLVDLDNKVYNFRQAENKIVLISFWATWCPPCIAELPSMQQLYETYKDKIEFVFVSNEKPETIKAFMNKNEYTFKVYNPIDAPSIELFNVNSIPRTFLINQKGEVVIDKNGAANWNSDAVKTVINKLLND</sequence>
<evidence type="ECO:0000313" key="2">
    <source>
        <dbReference type="EMBL" id="MBD3863655.1"/>
    </source>
</evidence>
<dbReference type="RefSeq" id="WP_191101352.1">
    <property type="nucleotide sequence ID" value="NZ_JACXXH010000004.1"/>
</dbReference>
<feature type="domain" description="Thioredoxin" evidence="1">
    <location>
        <begin position="36"/>
        <end position="188"/>
    </location>
</feature>
<dbReference type="PROSITE" id="PS51352">
    <property type="entry name" value="THIOREDOXIN_2"/>
    <property type="match status" value="1"/>
</dbReference>
<dbReference type="InterPro" id="IPR013766">
    <property type="entry name" value="Thioredoxin_domain"/>
</dbReference>
<dbReference type="Pfam" id="PF00578">
    <property type="entry name" value="AhpC-TSA"/>
    <property type="match status" value="1"/>
</dbReference>
<dbReference type="InterPro" id="IPR000866">
    <property type="entry name" value="AhpC/TSA"/>
</dbReference>
<dbReference type="Proteomes" id="UP000627521">
    <property type="component" value="Unassembled WGS sequence"/>
</dbReference>
<dbReference type="Gene3D" id="3.40.30.10">
    <property type="entry name" value="Glutaredoxin"/>
    <property type="match status" value="1"/>
</dbReference>
<dbReference type="InterPro" id="IPR036249">
    <property type="entry name" value="Thioredoxin-like_sf"/>
</dbReference>
<proteinExistence type="predicted"/>
<organism evidence="2 3">
    <name type="scientific">Olleya marilimosa</name>
    <dbReference type="NCBI Taxonomy" id="272164"/>
    <lineage>
        <taxon>Bacteria</taxon>
        <taxon>Pseudomonadati</taxon>
        <taxon>Bacteroidota</taxon>
        <taxon>Flavobacteriia</taxon>
        <taxon>Flavobacteriales</taxon>
        <taxon>Flavobacteriaceae</taxon>
    </lineage>
</organism>
<comment type="caution">
    <text evidence="2">The sequence shown here is derived from an EMBL/GenBank/DDBJ whole genome shotgun (WGS) entry which is preliminary data.</text>
</comment>
<dbReference type="EMBL" id="JACXXH010000004">
    <property type="protein sequence ID" value="MBD3863655.1"/>
    <property type="molecule type" value="Genomic_DNA"/>
</dbReference>
<dbReference type="PANTHER" id="PTHR42852:SF17">
    <property type="entry name" value="THIOREDOXIN-LIKE PROTEIN HI_1115"/>
    <property type="match status" value="1"/>
</dbReference>
<dbReference type="CDD" id="cd02966">
    <property type="entry name" value="TlpA_like_family"/>
    <property type="match status" value="1"/>
</dbReference>
<gene>
    <name evidence="2" type="ORF">IEG06_09330</name>
</gene>
<dbReference type="PANTHER" id="PTHR42852">
    <property type="entry name" value="THIOL:DISULFIDE INTERCHANGE PROTEIN DSBE"/>
    <property type="match status" value="1"/>
</dbReference>
<keyword evidence="3" id="KW-1185">Reference proteome</keyword>
<evidence type="ECO:0000259" key="1">
    <source>
        <dbReference type="PROSITE" id="PS51352"/>
    </source>
</evidence>
<dbReference type="SUPFAM" id="SSF52833">
    <property type="entry name" value="Thioredoxin-like"/>
    <property type="match status" value="1"/>
</dbReference>
<protein>
    <submittedName>
        <fullName evidence="2">TlpA family protein disulfide reductase</fullName>
    </submittedName>
</protein>
<name>A0ABR8LYT2_9FLAO</name>
<reference evidence="2 3" key="1">
    <citation type="submission" date="2020-09" db="EMBL/GenBank/DDBJ databases">
        <title>Bacillus nautilus sp. nov., Chryseoglobus crepusculi sp. nov, and Psychrobacter noctis sp. nov., isolated from deep-sea sponges from the equatorial Atlantic.</title>
        <authorList>
            <person name="Stennett H.L."/>
            <person name="Williams S.E."/>
        </authorList>
    </citation>
    <scope>NUCLEOTIDE SEQUENCE [LARGE SCALE GENOMIC DNA]</scope>
    <source>
        <strain evidence="2 3">28M-24</strain>
    </source>
</reference>